<dbReference type="AlphaFoldDB" id="A0A2W5F5P2"/>
<evidence type="ECO:0008006" key="3">
    <source>
        <dbReference type="Google" id="ProtNLM"/>
    </source>
</evidence>
<dbReference type="EMBL" id="QFOI01000137">
    <property type="protein sequence ID" value="PZP48940.1"/>
    <property type="molecule type" value="Genomic_DNA"/>
</dbReference>
<dbReference type="Gene3D" id="1.20.1440.60">
    <property type="entry name" value="23S rRNA-intervening sequence"/>
    <property type="match status" value="1"/>
</dbReference>
<dbReference type="InterPro" id="IPR036583">
    <property type="entry name" value="23S_rRNA_IVS_sf"/>
</dbReference>
<gene>
    <name evidence="1" type="ORF">DI598_09030</name>
</gene>
<dbReference type="SUPFAM" id="SSF158446">
    <property type="entry name" value="IVS-encoded protein-like"/>
    <property type="match status" value="1"/>
</dbReference>
<comment type="caution">
    <text evidence="1">The sequence shown here is derived from an EMBL/GenBank/DDBJ whole genome shotgun (WGS) entry which is preliminary data.</text>
</comment>
<evidence type="ECO:0000313" key="1">
    <source>
        <dbReference type="EMBL" id="PZP48940.1"/>
    </source>
</evidence>
<name>A0A2W5F5P2_9SPHI</name>
<evidence type="ECO:0000313" key="2">
    <source>
        <dbReference type="Proteomes" id="UP000249645"/>
    </source>
</evidence>
<dbReference type="InterPro" id="IPR012657">
    <property type="entry name" value="23S_rRNA-intervening_sequence"/>
</dbReference>
<proteinExistence type="predicted"/>
<organism evidence="1 2">
    <name type="scientific">Pseudopedobacter saltans</name>
    <dbReference type="NCBI Taxonomy" id="151895"/>
    <lineage>
        <taxon>Bacteria</taxon>
        <taxon>Pseudomonadati</taxon>
        <taxon>Bacteroidota</taxon>
        <taxon>Sphingobacteriia</taxon>
        <taxon>Sphingobacteriales</taxon>
        <taxon>Sphingobacteriaceae</taxon>
        <taxon>Pseudopedobacter</taxon>
    </lineage>
</organism>
<dbReference type="Proteomes" id="UP000249645">
    <property type="component" value="Unassembled WGS sequence"/>
</dbReference>
<dbReference type="NCBIfam" id="TIGR02436">
    <property type="entry name" value="four helix bundle protein"/>
    <property type="match status" value="1"/>
</dbReference>
<accession>A0A2W5F5P2</accession>
<reference evidence="1 2" key="1">
    <citation type="submission" date="2017-11" db="EMBL/GenBank/DDBJ databases">
        <title>Infants hospitalized years apart are colonized by the same room-sourced microbial strains.</title>
        <authorList>
            <person name="Brooks B."/>
            <person name="Olm M.R."/>
            <person name="Firek B.A."/>
            <person name="Baker R."/>
            <person name="Thomas B.C."/>
            <person name="Morowitz M.J."/>
            <person name="Banfield J.F."/>
        </authorList>
    </citation>
    <scope>NUCLEOTIDE SEQUENCE [LARGE SCALE GENOMIC DNA]</scope>
    <source>
        <strain evidence="1">S2_009_000_R2_76</strain>
    </source>
</reference>
<dbReference type="Pfam" id="PF05635">
    <property type="entry name" value="23S_rRNA_IVP"/>
    <property type="match status" value="1"/>
</dbReference>
<sequence>MRFLEISKTSTNEVRSLLYLSVRLGFISENNQLALMNQVETIGKMLYALMKSIREKNNL</sequence>
<protein>
    <recommendedName>
        <fullName evidence="3">Four helix bundle protein</fullName>
    </recommendedName>
</protein>